<reference evidence="2 3" key="1">
    <citation type="journal article" date="2020" name="Nat. Commun.">
        <title>Genome of Tripterygium wilfordii and identification of cytochrome P450 involved in triptolide biosynthesis.</title>
        <authorList>
            <person name="Tu L."/>
            <person name="Su P."/>
            <person name="Zhang Z."/>
            <person name="Gao L."/>
            <person name="Wang J."/>
            <person name="Hu T."/>
            <person name="Zhou J."/>
            <person name="Zhang Y."/>
            <person name="Zhao Y."/>
            <person name="Liu Y."/>
            <person name="Song Y."/>
            <person name="Tong Y."/>
            <person name="Lu Y."/>
            <person name="Yang J."/>
            <person name="Xu C."/>
            <person name="Jia M."/>
            <person name="Peters R.J."/>
            <person name="Huang L."/>
            <person name="Gao W."/>
        </authorList>
    </citation>
    <scope>NUCLEOTIDE SEQUENCE [LARGE SCALE GENOMIC DNA]</scope>
    <source>
        <strain evidence="3">cv. XIE 37</strain>
        <tissue evidence="2">Leaf</tissue>
    </source>
</reference>
<feature type="region of interest" description="Disordered" evidence="1">
    <location>
        <begin position="1"/>
        <end position="21"/>
    </location>
</feature>
<comment type="caution">
    <text evidence="2">The sequence shown here is derived from an EMBL/GenBank/DDBJ whole genome shotgun (WGS) entry which is preliminary data.</text>
</comment>
<sequence>MARTSYMDLEPESSLLTAGPSAVSGAKLDGDELGGLPFDGKTTGASVGVAEFDGMLADASGAGPSAIGGAVAGTNSGALPGGATLGVSAVGGALAGVEALGVEAVGGALTGVEALGVEAVGGALAGD</sequence>
<proteinExistence type="predicted"/>
<name>A0A7J7C974_TRIWF</name>
<dbReference type="Proteomes" id="UP000593562">
    <property type="component" value="Unassembled WGS sequence"/>
</dbReference>
<keyword evidence="3" id="KW-1185">Reference proteome</keyword>
<dbReference type="AlphaFoldDB" id="A0A7J7C974"/>
<dbReference type="EMBL" id="JAAARO010000019">
    <property type="protein sequence ID" value="KAF5730475.1"/>
    <property type="molecule type" value="Genomic_DNA"/>
</dbReference>
<accession>A0A7J7C974</accession>
<dbReference type="InParanoid" id="A0A7J7C974"/>
<protein>
    <submittedName>
        <fullName evidence="2">Sodium/potassium/calcium exchanger 1</fullName>
    </submittedName>
</protein>
<evidence type="ECO:0000313" key="3">
    <source>
        <dbReference type="Proteomes" id="UP000593562"/>
    </source>
</evidence>
<gene>
    <name evidence="2" type="ORF">HS088_TW19G00065</name>
</gene>
<evidence type="ECO:0000313" key="2">
    <source>
        <dbReference type="EMBL" id="KAF5730475.1"/>
    </source>
</evidence>
<evidence type="ECO:0000256" key="1">
    <source>
        <dbReference type="SAM" id="MobiDB-lite"/>
    </source>
</evidence>
<organism evidence="2 3">
    <name type="scientific">Tripterygium wilfordii</name>
    <name type="common">Thunder God vine</name>
    <dbReference type="NCBI Taxonomy" id="458696"/>
    <lineage>
        <taxon>Eukaryota</taxon>
        <taxon>Viridiplantae</taxon>
        <taxon>Streptophyta</taxon>
        <taxon>Embryophyta</taxon>
        <taxon>Tracheophyta</taxon>
        <taxon>Spermatophyta</taxon>
        <taxon>Magnoliopsida</taxon>
        <taxon>eudicotyledons</taxon>
        <taxon>Gunneridae</taxon>
        <taxon>Pentapetalae</taxon>
        <taxon>rosids</taxon>
        <taxon>fabids</taxon>
        <taxon>Celastrales</taxon>
        <taxon>Celastraceae</taxon>
        <taxon>Tripterygium</taxon>
    </lineage>
</organism>